<protein>
    <recommendedName>
        <fullName evidence="3">SPOR domain-containing protein</fullName>
    </recommendedName>
</protein>
<dbReference type="AlphaFoldDB" id="A0A917FJM2"/>
<comment type="caution">
    <text evidence="1">The sequence shown here is derived from an EMBL/GenBank/DDBJ whole genome shotgun (WGS) entry which is preliminary data.</text>
</comment>
<evidence type="ECO:0000313" key="1">
    <source>
        <dbReference type="EMBL" id="GGF87796.1"/>
    </source>
</evidence>
<name>A0A917FJM2_9GAMM</name>
<accession>A0A917FJM2</accession>
<sequence length="206" mass="23097">MIWLRRLCLLLLFANVGALVWHLRHREPSAAALLPATEPGTPGLILHQEYLQLERGQRRLQADACWRLGPFPDEAAMRRAWQSLEYVALDLQTRRSEAVRGAGYRLRVPPAANRADAELLRESLLAAGFDTARIDADHGIDLGVFADLVLAESRQRTAQQLGLEVLLRAEQARTAHWWIEASVRNAAGFRQWQSEQTPPVPAEPCG</sequence>
<keyword evidence="2" id="KW-1185">Reference proteome</keyword>
<reference evidence="1" key="1">
    <citation type="journal article" date="2014" name="Int. J. Syst. Evol. Microbiol.">
        <title>Complete genome sequence of Corynebacterium casei LMG S-19264T (=DSM 44701T), isolated from a smear-ripened cheese.</title>
        <authorList>
            <consortium name="US DOE Joint Genome Institute (JGI-PGF)"/>
            <person name="Walter F."/>
            <person name="Albersmeier A."/>
            <person name="Kalinowski J."/>
            <person name="Ruckert C."/>
        </authorList>
    </citation>
    <scope>NUCLEOTIDE SEQUENCE</scope>
    <source>
        <strain evidence="1">CGMCC 1.12726</strain>
    </source>
</reference>
<reference evidence="1" key="2">
    <citation type="submission" date="2020-09" db="EMBL/GenBank/DDBJ databases">
        <authorList>
            <person name="Sun Q."/>
            <person name="Zhou Y."/>
        </authorList>
    </citation>
    <scope>NUCLEOTIDE SEQUENCE</scope>
    <source>
        <strain evidence="1">CGMCC 1.12726</strain>
    </source>
</reference>
<evidence type="ECO:0008006" key="3">
    <source>
        <dbReference type="Google" id="ProtNLM"/>
    </source>
</evidence>
<proteinExistence type="predicted"/>
<dbReference type="Proteomes" id="UP000632858">
    <property type="component" value="Unassembled WGS sequence"/>
</dbReference>
<dbReference type="RefSeq" id="WP_188447830.1">
    <property type="nucleotide sequence ID" value="NZ_BMFO01000001.1"/>
</dbReference>
<organism evidence="1 2">
    <name type="scientific">Arenimonas maotaiensis</name>
    <dbReference type="NCBI Taxonomy" id="1446479"/>
    <lineage>
        <taxon>Bacteria</taxon>
        <taxon>Pseudomonadati</taxon>
        <taxon>Pseudomonadota</taxon>
        <taxon>Gammaproteobacteria</taxon>
        <taxon>Lysobacterales</taxon>
        <taxon>Lysobacteraceae</taxon>
        <taxon>Arenimonas</taxon>
    </lineage>
</organism>
<gene>
    <name evidence="1" type="ORF">GCM10010960_07190</name>
</gene>
<dbReference type="EMBL" id="BMFO01000001">
    <property type="protein sequence ID" value="GGF87796.1"/>
    <property type="molecule type" value="Genomic_DNA"/>
</dbReference>
<evidence type="ECO:0000313" key="2">
    <source>
        <dbReference type="Proteomes" id="UP000632858"/>
    </source>
</evidence>